<dbReference type="STRING" id="130081.M2WR93"/>
<name>M2WR93_GALSU</name>
<dbReference type="GeneID" id="17085306"/>
<evidence type="ECO:0000256" key="1">
    <source>
        <dbReference type="ARBA" id="ARBA00004474"/>
    </source>
</evidence>
<organism evidence="4 5">
    <name type="scientific">Galdieria sulphuraria</name>
    <name type="common">Red alga</name>
    <dbReference type="NCBI Taxonomy" id="130081"/>
    <lineage>
        <taxon>Eukaryota</taxon>
        <taxon>Rhodophyta</taxon>
        <taxon>Bangiophyceae</taxon>
        <taxon>Galdieriales</taxon>
        <taxon>Galdieriaceae</taxon>
        <taxon>Galdieria</taxon>
    </lineage>
</organism>
<dbReference type="GO" id="GO:0009536">
    <property type="term" value="C:plastid"/>
    <property type="evidence" value="ECO:0007669"/>
    <property type="project" value="UniProtKB-SubCell"/>
</dbReference>
<dbReference type="InterPro" id="IPR006843">
    <property type="entry name" value="PAP/fibrillin_dom"/>
</dbReference>
<evidence type="ECO:0000256" key="2">
    <source>
        <dbReference type="ARBA" id="ARBA00022640"/>
    </source>
</evidence>
<dbReference type="EMBL" id="KB454553">
    <property type="protein sequence ID" value="EME26325.1"/>
    <property type="molecule type" value="Genomic_DNA"/>
</dbReference>
<proteinExistence type="predicted"/>
<accession>M2WR93</accession>
<feature type="domain" description="Plastid lipid-associated protein/fibrillin conserved" evidence="3">
    <location>
        <begin position="76"/>
        <end position="240"/>
    </location>
</feature>
<reference evidence="5" key="1">
    <citation type="journal article" date="2013" name="Science">
        <title>Gene transfer from bacteria and archaea facilitated evolution of an extremophilic eukaryote.</title>
        <authorList>
            <person name="Schonknecht G."/>
            <person name="Chen W.H."/>
            <person name="Ternes C.M."/>
            <person name="Barbier G.G."/>
            <person name="Shrestha R.P."/>
            <person name="Stanke M."/>
            <person name="Brautigam A."/>
            <person name="Baker B.J."/>
            <person name="Banfield J.F."/>
            <person name="Garavito R.M."/>
            <person name="Carr K."/>
            <person name="Wilkerson C."/>
            <person name="Rensing S.A."/>
            <person name="Gagneul D."/>
            <person name="Dickenson N.E."/>
            <person name="Oesterhelt C."/>
            <person name="Lercher M.J."/>
            <person name="Weber A.P."/>
        </authorList>
    </citation>
    <scope>NUCLEOTIDE SEQUENCE [LARGE SCALE GENOMIC DNA]</scope>
    <source>
        <strain evidence="5">074W</strain>
    </source>
</reference>
<evidence type="ECO:0000313" key="4">
    <source>
        <dbReference type="EMBL" id="EME26325.1"/>
    </source>
</evidence>
<dbReference type="KEGG" id="gsl:Gasu_60540"/>
<dbReference type="OrthoDB" id="189024at2759"/>
<evidence type="ECO:0000313" key="5">
    <source>
        <dbReference type="Proteomes" id="UP000030680"/>
    </source>
</evidence>
<dbReference type="RefSeq" id="XP_005702845.1">
    <property type="nucleotide sequence ID" value="XM_005702788.1"/>
</dbReference>
<keyword evidence="2" id="KW-0934">Plastid</keyword>
<dbReference type="OMA" id="SHKWRAK"/>
<gene>
    <name evidence="4" type="ORF">Gasu_60540</name>
</gene>
<evidence type="ECO:0000259" key="3">
    <source>
        <dbReference type="Pfam" id="PF04755"/>
    </source>
</evidence>
<dbReference type="PANTHER" id="PTHR31906">
    <property type="entry name" value="PLASTID-LIPID-ASSOCIATED PROTEIN 4, CHLOROPLASTIC-RELATED"/>
    <property type="match status" value="1"/>
</dbReference>
<keyword evidence="5" id="KW-1185">Reference proteome</keyword>
<protein>
    <submittedName>
        <fullName evidence="4">Fibrillin-like protein</fullName>
    </submittedName>
</protein>
<dbReference type="InterPro" id="IPR039633">
    <property type="entry name" value="PAP"/>
</dbReference>
<dbReference type="eggNOG" id="ENOG502QSMF">
    <property type="taxonomic scope" value="Eukaryota"/>
</dbReference>
<dbReference type="Proteomes" id="UP000030680">
    <property type="component" value="Unassembled WGS sequence"/>
</dbReference>
<dbReference type="Gramene" id="EME26325">
    <property type="protein sequence ID" value="EME26325"/>
    <property type="gene ID" value="Gasu_60540"/>
</dbReference>
<comment type="subcellular location">
    <subcellularLocation>
        <location evidence="1">Plastid</location>
    </subcellularLocation>
</comment>
<sequence>MVGFHKTSSSSGYYPKYPVYSFVSAQFDNKPWVKRSLLSKFSRHGLISIGTSPHNTRRLTKACLKATAVSSQITIAQQDLLDYVLPLDLGRKALNNSAMKAVVNEKLALLELMNPIPVPVDSPELDGRWRLLYTDSELVLGVSRPRWFQPVGALYQTIFLDTLEAENAETIKPFGISLENKVWATLTKSPPKKVFLQFRRFQFGPIRFSAPTNARGFLETTFLDHRMRISRDHRKHVFVLVKE</sequence>
<dbReference type="Pfam" id="PF04755">
    <property type="entry name" value="PAP_fibrillin"/>
    <property type="match status" value="1"/>
</dbReference>
<dbReference type="AlphaFoldDB" id="M2WR93"/>